<reference evidence="3 4" key="1">
    <citation type="submission" date="2019-01" db="EMBL/GenBank/DDBJ databases">
        <title>Ancylomarina salipaludis sp. nov., isolated from a salt marsh.</title>
        <authorList>
            <person name="Yoon J.-H."/>
        </authorList>
    </citation>
    <scope>NUCLEOTIDE SEQUENCE [LARGE SCALE GENOMIC DNA]</scope>
    <source>
        <strain evidence="3 4">SHSM-M15</strain>
    </source>
</reference>
<keyword evidence="4" id="KW-1185">Reference proteome</keyword>
<protein>
    <recommendedName>
        <fullName evidence="2">ATP-grasp domain-containing protein</fullName>
    </recommendedName>
</protein>
<evidence type="ECO:0000259" key="2">
    <source>
        <dbReference type="PROSITE" id="PS50975"/>
    </source>
</evidence>
<dbReference type="AlphaFoldDB" id="A0A4Q1JP87"/>
<organism evidence="3 4">
    <name type="scientific">Ancylomarina salipaludis</name>
    <dbReference type="NCBI Taxonomy" id="2501299"/>
    <lineage>
        <taxon>Bacteria</taxon>
        <taxon>Pseudomonadati</taxon>
        <taxon>Bacteroidota</taxon>
        <taxon>Bacteroidia</taxon>
        <taxon>Marinilabiliales</taxon>
        <taxon>Marinifilaceae</taxon>
        <taxon>Ancylomarina</taxon>
    </lineage>
</organism>
<name>A0A4Q1JP87_9BACT</name>
<accession>A0A4Q1JP87</accession>
<dbReference type="GO" id="GO:0005524">
    <property type="term" value="F:ATP binding"/>
    <property type="evidence" value="ECO:0007669"/>
    <property type="project" value="UniProtKB-UniRule"/>
</dbReference>
<dbReference type="PROSITE" id="PS50975">
    <property type="entry name" value="ATP_GRASP"/>
    <property type="match status" value="1"/>
</dbReference>
<comment type="caution">
    <text evidence="3">The sequence shown here is derived from an EMBL/GenBank/DDBJ whole genome shotgun (WGS) entry which is preliminary data.</text>
</comment>
<dbReference type="SUPFAM" id="SSF56059">
    <property type="entry name" value="Glutathione synthetase ATP-binding domain-like"/>
    <property type="match status" value="1"/>
</dbReference>
<feature type="domain" description="ATP-grasp" evidence="2">
    <location>
        <begin position="156"/>
        <end position="359"/>
    </location>
</feature>
<evidence type="ECO:0000313" key="4">
    <source>
        <dbReference type="Proteomes" id="UP000289703"/>
    </source>
</evidence>
<dbReference type="OrthoDB" id="5291617at2"/>
<evidence type="ECO:0000313" key="3">
    <source>
        <dbReference type="EMBL" id="RXQ95941.1"/>
    </source>
</evidence>
<dbReference type="RefSeq" id="WP_129253835.1">
    <property type="nucleotide sequence ID" value="NZ_SAXA01000004.1"/>
</dbReference>
<keyword evidence="1" id="KW-0067">ATP-binding</keyword>
<dbReference type="Proteomes" id="UP000289703">
    <property type="component" value="Unassembled WGS sequence"/>
</dbReference>
<proteinExistence type="predicted"/>
<dbReference type="GO" id="GO:0046872">
    <property type="term" value="F:metal ion binding"/>
    <property type="evidence" value="ECO:0007669"/>
    <property type="project" value="InterPro"/>
</dbReference>
<sequence length="408" mass="46738">MSHRAPQLYIFNATSEMAISNGTVSFMPNKVLTRFEHDLDVLPMYYANSQDIILVNQLPDSAFINNLKSKGVLIPQFKVFAEALKDSDFLKQSKAGLKPWGWSPRMHYQLAPFKTQCQKDFLDQPNAYWKDNHKELYSRKMALSCLKHLVEHNPSDLYMSKDLFPVICTKLSEVVDLQKKWQQIVIKSPWSSSGRGLQILRKAFMNQSVEQALGGALKSQGYVMVEAFVNKQSDFSVQFYADGRGNLDFREFAYFKTNENGQYQSNILGHIPHELKQILSSHVQKELISGLKDTLIAHHIPDEYCGYLGIDCMLFKNSKGETKIQPCLEINLRYNMSVIASHLSPYLHPNAKGSFNIFADSKSDFVTFNRVMSEKHPFEMIDGKWLKGYLPLSSPNQNKQFGAYIFLE</sequence>
<evidence type="ECO:0000256" key="1">
    <source>
        <dbReference type="PROSITE-ProRule" id="PRU00409"/>
    </source>
</evidence>
<keyword evidence="1" id="KW-0547">Nucleotide-binding</keyword>
<dbReference type="InterPro" id="IPR011761">
    <property type="entry name" value="ATP-grasp"/>
</dbReference>
<gene>
    <name evidence="3" type="ORF">EO244_06465</name>
</gene>
<dbReference type="EMBL" id="SAXA01000004">
    <property type="protein sequence ID" value="RXQ95941.1"/>
    <property type="molecule type" value="Genomic_DNA"/>
</dbReference>